<evidence type="ECO:0000313" key="10">
    <source>
        <dbReference type="EMBL" id="CAB3402294.1"/>
    </source>
</evidence>
<evidence type="ECO:0000256" key="3">
    <source>
        <dbReference type="ARBA" id="ARBA00022692"/>
    </source>
</evidence>
<comment type="subcellular location">
    <subcellularLocation>
        <location evidence="1">Cell membrane</location>
        <topology evidence="1">Multi-pass membrane protein</topology>
    </subcellularLocation>
</comment>
<evidence type="ECO:0000256" key="5">
    <source>
        <dbReference type="ARBA" id="ARBA00023040"/>
    </source>
</evidence>
<dbReference type="Proteomes" id="UP000494206">
    <property type="component" value="Unassembled WGS sequence"/>
</dbReference>
<sequence>MNSSSIEEAELCSSEDEGADYRRIETIFHSINYALPLCAIAALASNINLLICIRRGIRQKRLPIKRYVMTIHRCVSDVVTLLVGFAYSANEYMNNCDNDHICIQSNSSWFSSLLQAIFILNYWSVALSYAGIAILTYIAVKSPLQYKVHLRCSVVLKTLGISWIAMILSFVSCIWLFHDGKLNYHANMVVHLFLDDFDKNEVHVAIWLVDLCVNIDLQSPYRSALVTLAPPLFFYVVSLVAYCIISVELFNKRTTNAIKRHKSAMWRLGTHLVFFSITCFLTGFAYYGSLPMEQFCTSQKLNLNACLEPVVFYTRSTALAVFGWFMRMFFDGLIDVYVDGVLRRRPTKVIAPSMFSLTTNEVR</sequence>
<dbReference type="SUPFAM" id="SSF81321">
    <property type="entry name" value="Family A G protein-coupled receptor-like"/>
    <property type="match status" value="1"/>
</dbReference>
<name>A0A8S1EQ50_9PELO</name>
<dbReference type="Gene3D" id="1.20.1070.10">
    <property type="entry name" value="Rhodopsin 7-helix transmembrane proteins"/>
    <property type="match status" value="1"/>
</dbReference>
<evidence type="ECO:0000256" key="9">
    <source>
        <dbReference type="SAM" id="Phobius"/>
    </source>
</evidence>
<accession>A0A8S1EQ50</accession>
<keyword evidence="4 9" id="KW-1133">Transmembrane helix</keyword>
<feature type="transmembrane region" description="Helical" evidence="9">
    <location>
        <begin position="33"/>
        <end position="53"/>
    </location>
</feature>
<evidence type="ECO:0000256" key="1">
    <source>
        <dbReference type="ARBA" id="ARBA00004651"/>
    </source>
</evidence>
<evidence type="ECO:0000256" key="8">
    <source>
        <dbReference type="ARBA" id="ARBA00023224"/>
    </source>
</evidence>
<feature type="transmembrane region" description="Helical" evidence="9">
    <location>
        <begin position="232"/>
        <end position="251"/>
    </location>
</feature>
<dbReference type="PANTHER" id="PTHR37441:SF4">
    <property type="entry name" value="G-PROTEIN COUPLED RECEPTORS FAMILY 1 PROFILE DOMAIN-CONTAINING PROTEIN"/>
    <property type="match status" value="1"/>
</dbReference>
<dbReference type="AlphaFoldDB" id="A0A8S1EQ50"/>
<dbReference type="OrthoDB" id="5796855at2759"/>
<keyword evidence="5" id="KW-0297">G-protein coupled receptor</keyword>
<gene>
    <name evidence="10" type="ORF">CBOVIS_LOCUS4928</name>
</gene>
<keyword evidence="6 9" id="KW-0472">Membrane</keyword>
<dbReference type="GO" id="GO:0004930">
    <property type="term" value="F:G protein-coupled receptor activity"/>
    <property type="evidence" value="ECO:0007669"/>
    <property type="project" value="UniProtKB-KW"/>
</dbReference>
<evidence type="ECO:0000256" key="7">
    <source>
        <dbReference type="ARBA" id="ARBA00023170"/>
    </source>
</evidence>
<feature type="transmembrane region" description="Helical" evidence="9">
    <location>
        <begin position="272"/>
        <end position="290"/>
    </location>
</feature>
<organism evidence="10 11">
    <name type="scientific">Caenorhabditis bovis</name>
    <dbReference type="NCBI Taxonomy" id="2654633"/>
    <lineage>
        <taxon>Eukaryota</taxon>
        <taxon>Metazoa</taxon>
        <taxon>Ecdysozoa</taxon>
        <taxon>Nematoda</taxon>
        <taxon>Chromadorea</taxon>
        <taxon>Rhabditida</taxon>
        <taxon>Rhabditina</taxon>
        <taxon>Rhabditomorpha</taxon>
        <taxon>Rhabditoidea</taxon>
        <taxon>Rhabditidae</taxon>
        <taxon>Peloderinae</taxon>
        <taxon>Caenorhabditis</taxon>
    </lineage>
</organism>
<keyword evidence="2" id="KW-1003">Cell membrane</keyword>
<dbReference type="InterPro" id="IPR040435">
    <property type="entry name" value="Put_GPCR_Chromadorea"/>
</dbReference>
<keyword evidence="8" id="KW-0807">Transducer</keyword>
<evidence type="ECO:0000313" key="11">
    <source>
        <dbReference type="Proteomes" id="UP000494206"/>
    </source>
</evidence>
<comment type="caution">
    <text evidence="10">The sequence shown here is derived from an EMBL/GenBank/DDBJ whole genome shotgun (WGS) entry which is preliminary data.</text>
</comment>
<dbReference type="PANTHER" id="PTHR37441">
    <property type="entry name" value="PROTEIN CBG16518"/>
    <property type="match status" value="1"/>
</dbReference>
<keyword evidence="3 9" id="KW-0812">Transmembrane</keyword>
<reference evidence="10 11" key="1">
    <citation type="submission" date="2020-04" db="EMBL/GenBank/DDBJ databases">
        <authorList>
            <person name="Laetsch R D."/>
            <person name="Stevens L."/>
            <person name="Kumar S."/>
            <person name="Blaxter L. M."/>
        </authorList>
    </citation>
    <scope>NUCLEOTIDE SEQUENCE [LARGE SCALE GENOMIC DNA]</scope>
</reference>
<feature type="transmembrane region" description="Helical" evidence="9">
    <location>
        <begin position="113"/>
        <end position="140"/>
    </location>
</feature>
<evidence type="ECO:0000256" key="4">
    <source>
        <dbReference type="ARBA" id="ARBA00022989"/>
    </source>
</evidence>
<feature type="transmembrane region" description="Helical" evidence="9">
    <location>
        <begin position="74"/>
        <end position="93"/>
    </location>
</feature>
<dbReference type="EMBL" id="CADEPM010000003">
    <property type="protein sequence ID" value="CAB3402294.1"/>
    <property type="molecule type" value="Genomic_DNA"/>
</dbReference>
<evidence type="ECO:0008006" key="12">
    <source>
        <dbReference type="Google" id="ProtNLM"/>
    </source>
</evidence>
<feature type="transmembrane region" description="Helical" evidence="9">
    <location>
        <begin position="152"/>
        <end position="177"/>
    </location>
</feature>
<evidence type="ECO:0000256" key="6">
    <source>
        <dbReference type="ARBA" id="ARBA00023136"/>
    </source>
</evidence>
<keyword evidence="11" id="KW-1185">Reference proteome</keyword>
<evidence type="ECO:0000256" key="2">
    <source>
        <dbReference type="ARBA" id="ARBA00022475"/>
    </source>
</evidence>
<protein>
    <recommendedName>
        <fullName evidence="12">G-protein coupled receptors family 1 profile domain-containing protein</fullName>
    </recommendedName>
</protein>
<dbReference type="GO" id="GO:0005886">
    <property type="term" value="C:plasma membrane"/>
    <property type="evidence" value="ECO:0007669"/>
    <property type="project" value="UniProtKB-SubCell"/>
</dbReference>
<proteinExistence type="predicted"/>
<keyword evidence="7" id="KW-0675">Receptor</keyword>